<keyword evidence="5 6" id="KW-0472">Membrane</keyword>
<evidence type="ECO:0000313" key="8">
    <source>
        <dbReference type="Proteomes" id="UP000751190"/>
    </source>
</evidence>
<keyword evidence="8" id="KW-1185">Reference proteome</keyword>
<evidence type="ECO:0000256" key="1">
    <source>
        <dbReference type="ARBA" id="ARBA00004141"/>
    </source>
</evidence>
<dbReference type="Proteomes" id="UP000751190">
    <property type="component" value="Unassembled WGS sequence"/>
</dbReference>
<organism evidence="7 8">
    <name type="scientific">Diacronema lutheri</name>
    <name type="common">Unicellular marine alga</name>
    <name type="synonym">Monochrysis lutheri</name>
    <dbReference type="NCBI Taxonomy" id="2081491"/>
    <lineage>
        <taxon>Eukaryota</taxon>
        <taxon>Haptista</taxon>
        <taxon>Haptophyta</taxon>
        <taxon>Pavlovophyceae</taxon>
        <taxon>Pavlovales</taxon>
        <taxon>Pavlovaceae</taxon>
        <taxon>Diacronema</taxon>
    </lineage>
</organism>
<comment type="similarity">
    <text evidence="2">Belongs to the SURF4 family.</text>
</comment>
<comment type="caution">
    <text evidence="7">The sequence shown here is derived from an EMBL/GenBank/DDBJ whole genome shotgun (WGS) entry which is preliminary data.</text>
</comment>
<evidence type="ECO:0000256" key="4">
    <source>
        <dbReference type="ARBA" id="ARBA00022989"/>
    </source>
</evidence>
<dbReference type="OrthoDB" id="201476at2759"/>
<evidence type="ECO:0000256" key="3">
    <source>
        <dbReference type="ARBA" id="ARBA00022692"/>
    </source>
</evidence>
<dbReference type="EMBL" id="JAGTXO010000001">
    <property type="protein sequence ID" value="KAG8470963.1"/>
    <property type="molecule type" value="Genomic_DNA"/>
</dbReference>
<dbReference type="InterPro" id="IPR002995">
    <property type="entry name" value="Surf4"/>
</dbReference>
<keyword evidence="3 6" id="KW-0812">Transmembrane</keyword>
<reference evidence="7" key="1">
    <citation type="submission" date="2021-05" db="EMBL/GenBank/DDBJ databases">
        <title>The genome of the haptophyte Pavlova lutheri (Diacronema luteri, Pavlovales) - a model for lipid biosynthesis in eukaryotic algae.</title>
        <authorList>
            <person name="Hulatt C.J."/>
            <person name="Posewitz M.C."/>
        </authorList>
    </citation>
    <scope>NUCLEOTIDE SEQUENCE</scope>
    <source>
        <strain evidence="7">NIVA-4/92</strain>
    </source>
</reference>
<sequence>MEDVILSLDPRARMERLVDGSKTAGQVVDGVTEAVIQSLSEHINLTRAHRRLQALARVLICATFLEDALRMVMSFRMQVTTIITIARAGYLPIPPKECWLVVVLSAVVQALGAGAVLLERRELAGCVSLICWCCVHPFLYAQMRNGEFVSETLSVIGGLCILLSHLKEMRAVRRELLPTGPLQLPGAPASDRLCQLGRVLLCSYFVFYFCAKMASIFAGEHRFHAALVELVLMMLLVYMCAAIVVGSRSRRVALGLAVVMCVSNFVFHPFWYFWAVGSAYVSLDNMKAVATRLPVDMSVLSGADGSTSALLAIADHERYFFFQRLSTVGALVLLAVYGPGRHSLDEPSAPAMPERHMAKGRD</sequence>
<dbReference type="GO" id="GO:0016020">
    <property type="term" value="C:membrane"/>
    <property type="evidence" value="ECO:0007669"/>
    <property type="project" value="UniProtKB-SubCell"/>
</dbReference>
<accession>A0A8J6CKD7</accession>
<feature type="transmembrane region" description="Helical" evidence="6">
    <location>
        <begin position="252"/>
        <end position="274"/>
    </location>
</feature>
<feature type="transmembrane region" description="Helical" evidence="6">
    <location>
        <begin position="223"/>
        <end position="245"/>
    </location>
</feature>
<dbReference type="OMA" id="RVLICAT"/>
<proteinExistence type="inferred from homology"/>
<comment type="subcellular location">
    <subcellularLocation>
        <location evidence="1">Membrane</location>
        <topology evidence="1">Multi-pass membrane protein</topology>
    </subcellularLocation>
</comment>
<feature type="transmembrane region" description="Helical" evidence="6">
    <location>
        <begin position="148"/>
        <end position="166"/>
    </location>
</feature>
<keyword evidence="4 6" id="KW-1133">Transmembrane helix</keyword>
<dbReference type="AlphaFoldDB" id="A0A8J6CKD7"/>
<evidence type="ECO:0000313" key="7">
    <source>
        <dbReference type="EMBL" id="KAG8470963.1"/>
    </source>
</evidence>
<evidence type="ECO:0000256" key="5">
    <source>
        <dbReference type="ARBA" id="ARBA00023136"/>
    </source>
</evidence>
<evidence type="ECO:0000256" key="2">
    <source>
        <dbReference type="ARBA" id="ARBA00006945"/>
    </source>
</evidence>
<feature type="transmembrane region" description="Helical" evidence="6">
    <location>
        <begin position="199"/>
        <end position="217"/>
    </location>
</feature>
<protein>
    <submittedName>
        <fullName evidence="7">Uncharacterized protein</fullName>
    </submittedName>
</protein>
<gene>
    <name evidence="7" type="ORF">KFE25_009384</name>
</gene>
<dbReference type="Pfam" id="PF02077">
    <property type="entry name" value="SURF4"/>
    <property type="match status" value="1"/>
</dbReference>
<name>A0A8J6CKD7_DIALT</name>
<evidence type="ECO:0000256" key="6">
    <source>
        <dbReference type="SAM" id="Phobius"/>
    </source>
</evidence>